<protein>
    <recommendedName>
        <fullName evidence="7">FTP domain-containing protein</fullName>
    </recommendedName>
</protein>
<comment type="caution">
    <text evidence="8">The sequence shown here is derived from an EMBL/GenBank/DDBJ whole genome shotgun (WGS) entry which is preliminary data.</text>
</comment>
<evidence type="ECO:0000256" key="3">
    <source>
        <dbReference type="ARBA" id="ARBA00022801"/>
    </source>
</evidence>
<dbReference type="EMBL" id="JBHTHM010000047">
    <property type="protein sequence ID" value="MFD0782817.1"/>
    <property type="molecule type" value="Genomic_DNA"/>
</dbReference>
<proteinExistence type="predicted"/>
<accession>A0ABW2ZVZ0</accession>
<evidence type="ECO:0000313" key="9">
    <source>
        <dbReference type="Proteomes" id="UP001597053"/>
    </source>
</evidence>
<evidence type="ECO:0000256" key="2">
    <source>
        <dbReference type="ARBA" id="ARBA00022723"/>
    </source>
</evidence>
<evidence type="ECO:0000259" key="7">
    <source>
        <dbReference type="Pfam" id="PF07504"/>
    </source>
</evidence>
<feature type="chain" id="PRO_5046990574" description="FTP domain-containing protein" evidence="6">
    <location>
        <begin position="26"/>
        <end position="182"/>
    </location>
</feature>
<evidence type="ECO:0000256" key="1">
    <source>
        <dbReference type="ARBA" id="ARBA00022670"/>
    </source>
</evidence>
<feature type="non-terminal residue" evidence="8">
    <location>
        <position position="182"/>
    </location>
</feature>
<keyword evidence="3" id="KW-0378">Hydrolase</keyword>
<keyword evidence="5" id="KW-0482">Metalloprotease</keyword>
<dbReference type="Gene3D" id="3.10.450.490">
    <property type="match status" value="1"/>
</dbReference>
<evidence type="ECO:0000313" key="8">
    <source>
        <dbReference type="EMBL" id="MFD0782817.1"/>
    </source>
</evidence>
<keyword evidence="4" id="KW-0862">Zinc</keyword>
<evidence type="ECO:0000256" key="5">
    <source>
        <dbReference type="ARBA" id="ARBA00023049"/>
    </source>
</evidence>
<organism evidence="8 9">
    <name type="scientific">Micromonospora azadirachtae</name>
    <dbReference type="NCBI Taxonomy" id="1970735"/>
    <lineage>
        <taxon>Bacteria</taxon>
        <taxon>Bacillati</taxon>
        <taxon>Actinomycetota</taxon>
        <taxon>Actinomycetes</taxon>
        <taxon>Micromonosporales</taxon>
        <taxon>Micromonosporaceae</taxon>
        <taxon>Micromonospora</taxon>
    </lineage>
</organism>
<feature type="domain" description="FTP" evidence="7">
    <location>
        <begin position="106"/>
        <end position="126"/>
    </location>
</feature>
<keyword evidence="1" id="KW-0645">Protease</keyword>
<keyword evidence="2" id="KW-0479">Metal-binding</keyword>
<evidence type="ECO:0000256" key="6">
    <source>
        <dbReference type="SAM" id="SignalP"/>
    </source>
</evidence>
<dbReference type="Proteomes" id="UP001597053">
    <property type="component" value="Unassembled WGS sequence"/>
</dbReference>
<keyword evidence="6" id="KW-0732">Signal</keyword>
<feature type="signal peptide" evidence="6">
    <location>
        <begin position="1"/>
        <end position="25"/>
    </location>
</feature>
<name>A0ABW2ZVZ0_9ACTN</name>
<reference evidence="9" key="1">
    <citation type="journal article" date="2019" name="Int. J. Syst. Evol. Microbiol.">
        <title>The Global Catalogue of Microorganisms (GCM) 10K type strain sequencing project: providing services to taxonomists for standard genome sequencing and annotation.</title>
        <authorList>
            <consortium name="The Broad Institute Genomics Platform"/>
            <consortium name="The Broad Institute Genome Sequencing Center for Infectious Disease"/>
            <person name="Wu L."/>
            <person name="Ma J."/>
        </authorList>
    </citation>
    <scope>NUCLEOTIDE SEQUENCE [LARGE SCALE GENOMIC DNA]</scope>
    <source>
        <strain evidence="9">JCM 32148</strain>
    </source>
</reference>
<gene>
    <name evidence="8" type="ORF">ACFQZ8_02585</name>
</gene>
<dbReference type="InterPro" id="IPR011096">
    <property type="entry name" value="FTP_domain"/>
</dbReference>
<sequence length="182" mass="18742">MRRVKAPPALAILATAALLGTTAQAANAAPSSTVTDAEASVPASVAPATDTPALVDDLAEPVDATIAPDKAAKAHLTGHKDRYRIADPAGTLTTAGVDTRGERETVRLNQKYKGLPVFGGQYVVRMEKKAGKRAVTGTSGSYFTDLDVDTTRPTMPADVAIARAVEDVRRSLHPGAAVVAGA</sequence>
<evidence type="ECO:0000256" key="4">
    <source>
        <dbReference type="ARBA" id="ARBA00022833"/>
    </source>
</evidence>
<keyword evidence="9" id="KW-1185">Reference proteome</keyword>
<dbReference type="Pfam" id="PF07504">
    <property type="entry name" value="FTP"/>
    <property type="match status" value="1"/>
</dbReference>